<keyword evidence="3" id="KW-1185">Reference proteome</keyword>
<dbReference type="OrthoDB" id="2284405at2759"/>
<evidence type="ECO:0008006" key="4">
    <source>
        <dbReference type="Google" id="ProtNLM"/>
    </source>
</evidence>
<name>A0A6D2ILS0_9BRAS</name>
<evidence type="ECO:0000313" key="1">
    <source>
        <dbReference type="EMBL" id="CAA7026084.1"/>
    </source>
</evidence>
<dbReference type="AlphaFoldDB" id="A0A6D2ILS0"/>
<accession>A0A6D2ILS0</accession>
<proteinExistence type="predicted"/>
<reference evidence="1 3" key="1">
    <citation type="submission" date="2020-01" db="EMBL/GenBank/DDBJ databases">
        <authorList>
            <person name="Mishra B."/>
        </authorList>
    </citation>
    <scope>NUCLEOTIDE SEQUENCE [LARGE SCALE GENOMIC DNA]</scope>
</reference>
<protein>
    <recommendedName>
        <fullName evidence="4">MADS-box domain-containing protein</fullName>
    </recommendedName>
</protein>
<gene>
    <name evidence="1" type="ORF">MERR_LOCUS13319</name>
    <name evidence="2" type="ORF">MERR_LOCUS33324</name>
</gene>
<organism evidence="1 3">
    <name type="scientific">Microthlaspi erraticum</name>
    <dbReference type="NCBI Taxonomy" id="1685480"/>
    <lineage>
        <taxon>Eukaryota</taxon>
        <taxon>Viridiplantae</taxon>
        <taxon>Streptophyta</taxon>
        <taxon>Embryophyta</taxon>
        <taxon>Tracheophyta</taxon>
        <taxon>Spermatophyta</taxon>
        <taxon>Magnoliopsida</taxon>
        <taxon>eudicotyledons</taxon>
        <taxon>Gunneridae</taxon>
        <taxon>Pentapetalae</taxon>
        <taxon>rosids</taxon>
        <taxon>malvids</taxon>
        <taxon>Brassicales</taxon>
        <taxon>Brassicaceae</taxon>
        <taxon>Coluteocarpeae</taxon>
        <taxon>Microthlaspi</taxon>
    </lineage>
</organism>
<dbReference type="Proteomes" id="UP000467841">
    <property type="component" value="Unassembled WGS sequence"/>
</dbReference>
<sequence>MKRIRNERSNKGYESLFEKSPEELNLAQAIQAKHAGEELKKKIDHLHYQHIHQTITPRGNYHVGSSSNVAPGAGPHGGNIYPNHNLFDQNRMMGTNPNMIAPNHTLPFGYNHNDNNVSERFVSDGAMNRTPWYNHSQIQNQGFEQGHPHLGPRYH</sequence>
<evidence type="ECO:0000313" key="2">
    <source>
        <dbReference type="EMBL" id="CAA7046089.1"/>
    </source>
</evidence>
<dbReference type="EMBL" id="CACVBM020001049">
    <property type="protein sequence ID" value="CAA7026084.1"/>
    <property type="molecule type" value="Genomic_DNA"/>
</dbReference>
<evidence type="ECO:0000313" key="3">
    <source>
        <dbReference type="Proteomes" id="UP000467841"/>
    </source>
</evidence>
<dbReference type="EMBL" id="CACVBM020001338">
    <property type="protein sequence ID" value="CAA7046089.1"/>
    <property type="molecule type" value="Genomic_DNA"/>
</dbReference>